<name>A0A8S5SQ28_9CAUD</name>
<dbReference type="EMBL" id="BK032646">
    <property type="protein sequence ID" value="DAF53032.1"/>
    <property type="molecule type" value="Genomic_DNA"/>
</dbReference>
<reference evidence="1" key="1">
    <citation type="journal article" date="2021" name="Proc. Natl. Acad. Sci. U.S.A.">
        <title>A Catalog of Tens of Thousands of Viruses from Human Metagenomes Reveals Hidden Associations with Chronic Diseases.</title>
        <authorList>
            <person name="Tisza M.J."/>
            <person name="Buck C.B."/>
        </authorList>
    </citation>
    <scope>NUCLEOTIDE SEQUENCE</scope>
    <source>
        <strain evidence="1">CtJyX12</strain>
    </source>
</reference>
<proteinExistence type="predicted"/>
<protein>
    <submittedName>
        <fullName evidence="1">Major tail protein</fullName>
    </submittedName>
</protein>
<sequence length="221" mass="23741">MANTTIEALKKKHNKSKNVRKALNVLAFVAPLTAAVPDALTDAGGALKEIPSEWTPLGIFTTDGGEIAPDVTVDDVDGLGYAEPVRSDLTKASKTIKLNIFELFRKEMLSLTHGIDLSQVKANPTTGEVVFDDPLLPAIPEKRLLVIAADGPADDEWLIGWCFTRAKLVSMPTIPLKATDPITGDLEFKAFADESAGTACRNYFGGSAMLKHRDITGFESA</sequence>
<organism evidence="1">
    <name type="scientific">Siphoviridae sp. ctJyX12</name>
    <dbReference type="NCBI Taxonomy" id="2827840"/>
    <lineage>
        <taxon>Viruses</taxon>
        <taxon>Duplodnaviria</taxon>
        <taxon>Heunggongvirae</taxon>
        <taxon>Uroviricota</taxon>
        <taxon>Caudoviricetes</taxon>
    </lineage>
</organism>
<accession>A0A8S5SQ28</accession>
<evidence type="ECO:0000313" key="1">
    <source>
        <dbReference type="EMBL" id="DAF53032.1"/>
    </source>
</evidence>